<dbReference type="Gene3D" id="3.20.20.140">
    <property type="entry name" value="Metal-dependent hydrolases"/>
    <property type="match status" value="1"/>
</dbReference>
<dbReference type="SUPFAM" id="SSF51338">
    <property type="entry name" value="Composite domain of metallo-dependent hydrolases"/>
    <property type="match status" value="1"/>
</dbReference>
<evidence type="ECO:0000313" key="8">
    <source>
        <dbReference type="Proteomes" id="UP000051269"/>
    </source>
</evidence>
<dbReference type="InterPro" id="IPR011059">
    <property type="entry name" value="Metal-dep_hydrolase_composite"/>
</dbReference>
<keyword evidence="4" id="KW-0378">Hydrolase</keyword>
<dbReference type="AlphaFoldDB" id="A0A0R2RJ37"/>
<dbReference type="NCBIfam" id="TIGR03178">
    <property type="entry name" value="allantoinase"/>
    <property type="match status" value="1"/>
</dbReference>
<evidence type="ECO:0000256" key="5">
    <source>
        <dbReference type="ARBA" id="ARBA00022833"/>
    </source>
</evidence>
<dbReference type="Proteomes" id="UP000051269">
    <property type="component" value="Unassembled WGS sequence"/>
</dbReference>
<evidence type="ECO:0000256" key="4">
    <source>
        <dbReference type="ARBA" id="ARBA00022801"/>
    </source>
</evidence>
<dbReference type="GO" id="GO:0000256">
    <property type="term" value="P:allantoin catabolic process"/>
    <property type="evidence" value="ECO:0007669"/>
    <property type="project" value="InterPro"/>
</dbReference>
<dbReference type="InterPro" id="IPR032466">
    <property type="entry name" value="Metal_Hydrolase"/>
</dbReference>
<dbReference type="PANTHER" id="PTHR43668:SF4">
    <property type="entry name" value="ALLANTOINASE"/>
    <property type="match status" value="1"/>
</dbReference>
<dbReference type="GO" id="GO:0005737">
    <property type="term" value="C:cytoplasm"/>
    <property type="evidence" value="ECO:0007669"/>
    <property type="project" value="TreeGrafter"/>
</dbReference>
<evidence type="ECO:0000313" key="7">
    <source>
        <dbReference type="EMBL" id="KRO60010.1"/>
    </source>
</evidence>
<dbReference type="SUPFAM" id="SSF51556">
    <property type="entry name" value="Metallo-dependent hydrolases"/>
    <property type="match status" value="1"/>
</dbReference>
<feature type="domain" description="Amidohydrolase-related" evidence="6">
    <location>
        <begin position="49"/>
        <end position="385"/>
    </location>
</feature>
<accession>A0A0R2RJ37</accession>
<comment type="cofactor">
    <cofactor evidence="1">
        <name>Zn(2+)</name>
        <dbReference type="ChEBI" id="CHEBI:29105"/>
    </cofactor>
</comment>
<comment type="subunit">
    <text evidence="2">Homotetramer.</text>
</comment>
<dbReference type="GO" id="GO:0006145">
    <property type="term" value="P:purine nucleobase catabolic process"/>
    <property type="evidence" value="ECO:0007669"/>
    <property type="project" value="TreeGrafter"/>
</dbReference>
<gene>
    <name evidence="7" type="ORF">ABR82_02210</name>
</gene>
<evidence type="ECO:0000256" key="2">
    <source>
        <dbReference type="ARBA" id="ARBA00011881"/>
    </source>
</evidence>
<evidence type="ECO:0000256" key="3">
    <source>
        <dbReference type="ARBA" id="ARBA00022723"/>
    </source>
</evidence>
<evidence type="ECO:0000259" key="6">
    <source>
        <dbReference type="Pfam" id="PF01979"/>
    </source>
</evidence>
<proteinExistence type="predicted"/>
<dbReference type="PANTHER" id="PTHR43668">
    <property type="entry name" value="ALLANTOINASE"/>
    <property type="match status" value="1"/>
</dbReference>
<dbReference type="InterPro" id="IPR050138">
    <property type="entry name" value="DHOase/Allantoinase_Hydrolase"/>
</dbReference>
<dbReference type="EMBL" id="LIBO01000330">
    <property type="protein sequence ID" value="KRO60010.1"/>
    <property type="molecule type" value="Genomic_DNA"/>
</dbReference>
<evidence type="ECO:0000256" key="1">
    <source>
        <dbReference type="ARBA" id="ARBA00001947"/>
    </source>
</evidence>
<comment type="caution">
    <text evidence="7">The sequence shown here is derived from an EMBL/GenBank/DDBJ whole genome shotgun (WGS) entry which is preliminary data.</text>
</comment>
<dbReference type="GO" id="GO:0050897">
    <property type="term" value="F:cobalt ion binding"/>
    <property type="evidence" value="ECO:0007669"/>
    <property type="project" value="InterPro"/>
</dbReference>
<keyword evidence="3" id="KW-0479">Metal-binding</keyword>
<dbReference type="GO" id="GO:0004038">
    <property type="term" value="F:allantoinase activity"/>
    <property type="evidence" value="ECO:0007669"/>
    <property type="project" value="InterPro"/>
</dbReference>
<dbReference type="Pfam" id="PF01979">
    <property type="entry name" value="Amidohydro_1"/>
    <property type="match status" value="1"/>
</dbReference>
<keyword evidence="5" id="KW-0862">Zinc</keyword>
<dbReference type="InterPro" id="IPR017593">
    <property type="entry name" value="Allantoinase"/>
</dbReference>
<dbReference type="GO" id="GO:0008270">
    <property type="term" value="F:zinc ion binding"/>
    <property type="evidence" value="ECO:0007669"/>
    <property type="project" value="InterPro"/>
</dbReference>
<reference evidence="7 8" key="1">
    <citation type="submission" date="2015-10" db="EMBL/GenBank/DDBJ databases">
        <title>Metagenome-Assembled Genomes uncover a global brackish microbiome.</title>
        <authorList>
            <person name="Hugerth L.W."/>
            <person name="Larsson J."/>
            <person name="Alneberg J."/>
            <person name="Lindh M.V."/>
            <person name="Legrand C."/>
            <person name="Pinhassi J."/>
            <person name="Andersson A.F."/>
        </authorList>
    </citation>
    <scope>NUCLEOTIDE SEQUENCE [LARGE SCALE GENOMIC DNA]</scope>
    <source>
        <strain evidence="7">BACL18 MAG-120507-bin52</strain>
    </source>
</reference>
<name>A0A0R2RJ37_9BACT</name>
<sequence>MPVIDLLVRGANVILPKGSRKTSLAIHQGKVVGHAEIEAATVIDAEGLTLLPGAFDAHVHYNEPGRAEWEGWGTGSRASRAGGATCVAEMPLNAQPPTLDAKTFQMKRVIAEKKSCVDFTLWGGITPLNINKLEELGRAGAIGFKAFMVDSGTDDFPGSDPATLKEGMKSAARQNLPVAIHAESPKRIAELTQQIRIQGGTSAQDYLNSRPIQTEVDAIHLVCELAGETGCRIHIVHVSCPEGIDEIQQARKRGVDVTAETCPHYLVLTEEDMIRIGAPAKCAPPLRSENARHGLLQNIDEGKIDTIGSDHSPSPPSLKTDPDFFKVWGGISGCQHLIPLLFSAGLSPTQIARLTSENPARRFGLYPRKGSLSVGSDADFLLVRTGITYEIRAQDLLTTHPITPYLGRILTARVERVAVRGCLEPSRGHFLAPSPSK</sequence>
<protein>
    <recommendedName>
        <fullName evidence="6">Amidohydrolase-related domain-containing protein</fullName>
    </recommendedName>
</protein>
<dbReference type="InterPro" id="IPR006680">
    <property type="entry name" value="Amidohydro-rel"/>
</dbReference>
<organism evidence="7 8">
    <name type="scientific">Verrucomicrobia subdivision 6 bacterium BACL9 MAG-120507-bin52</name>
    <dbReference type="NCBI Taxonomy" id="1655590"/>
    <lineage>
        <taxon>Bacteria</taxon>
        <taxon>Pseudomonadati</taxon>
        <taxon>Verrucomicrobiota</taxon>
        <taxon>Verrucomicrobiia</taxon>
        <taxon>Verrucomicrobiales</taxon>
        <taxon>Verrucomicrobia subdivision 6</taxon>
    </lineage>
</organism>